<evidence type="ECO:0000313" key="11">
    <source>
        <dbReference type="EMBL" id="GBF02714.1"/>
    </source>
</evidence>
<dbReference type="Proteomes" id="UP000236162">
    <property type="component" value="Unassembled WGS sequence"/>
</dbReference>
<reference evidence="11 12" key="1">
    <citation type="submission" date="2017-04" db="EMBL/GenBank/DDBJ databases">
        <title>In vitro and in silico characterization of Lactobacillus paraplantarum D2-1, a starter culture for soymilk fermentation.</title>
        <authorList>
            <person name="Endo A."/>
            <person name="Sasaki F."/>
            <person name="Maeno S."/>
            <person name="Kanesaki Y."/>
            <person name="Kubota E."/>
            <person name="Torres G.A."/>
            <person name="Tomita S."/>
            <person name="Nakagawa J."/>
        </authorList>
    </citation>
    <scope>NUCLEOTIDE SEQUENCE [LARGE SCALE GENOMIC DNA]</scope>
    <source>
        <strain evidence="11 12">D2-1</strain>
    </source>
</reference>
<evidence type="ECO:0000313" key="12">
    <source>
        <dbReference type="Proteomes" id="UP000236162"/>
    </source>
</evidence>
<keyword evidence="4" id="KW-1003">Cell membrane</keyword>
<keyword evidence="3" id="KW-0813">Transport</keyword>
<evidence type="ECO:0000256" key="2">
    <source>
        <dbReference type="ARBA" id="ARBA00005417"/>
    </source>
</evidence>
<dbReference type="PROSITE" id="PS00211">
    <property type="entry name" value="ABC_TRANSPORTER_1"/>
    <property type="match status" value="1"/>
</dbReference>
<gene>
    <name evidence="10" type="ORF">LP667_13950</name>
    <name evidence="11" type="ORF">LPPLD21_02264</name>
</gene>
<dbReference type="GO" id="GO:0016887">
    <property type="term" value="F:ATP hydrolysis activity"/>
    <property type="evidence" value="ECO:0007669"/>
    <property type="project" value="InterPro"/>
</dbReference>
<dbReference type="GO" id="GO:0005886">
    <property type="term" value="C:plasma membrane"/>
    <property type="evidence" value="ECO:0007669"/>
    <property type="project" value="UniProtKB-SubCell"/>
</dbReference>
<dbReference type="SMART" id="SM00382">
    <property type="entry name" value="AAA"/>
    <property type="match status" value="1"/>
</dbReference>
<keyword evidence="12" id="KW-1185">Reference proteome</keyword>
<dbReference type="InterPro" id="IPR017871">
    <property type="entry name" value="ABC_transporter-like_CS"/>
</dbReference>
<evidence type="ECO:0000313" key="10">
    <source>
        <dbReference type="EMBL" id="AYJ39816.1"/>
    </source>
</evidence>
<dbReference type="InterPro" id="IPR030679">
    <property type="entry name" value="ABC_ATPase_HisP-typ"/>
</dbReference>
<dbReference type="RefSeq" id="WP_021731095.1">
    <property type="nucleotide sequence ID" value="NZ_AVAI01000097.1"/>
</dbReference>
<dbReference type="PIRSF" id="PIRSF039085">
    <property type="entry name" value="ABC_ATPase_HisP"/>
    <property type="match status" value="1"/>
</dbReference>
<comment type="subcellular location">
    <subcellularLocation>
        <location evidence="1">Cell membrane</location>
        <topology evidence="1">Peripheral membrane protein</topology>
    </subcellularLocation>
</comment>
<evidence type="ECO:0000256" key="3">
    <source>
        <dbReference type="ARBA" id="ARBA00022448"/>
    </source>
</evidence>
<dbReference type="Pfam" id="PF00005">
    <property type="entry name" value="ABC_tran"/>
    <property type="match status" value="1"/>
</dbReference>
<dbReference type="InterPro" id="IPR003439">
    <property type="entry name" value="ABC_transporter-like_ATP-bd"/>
</dbReference>
<feature type="domain" description="ABC transporter" evidence="9">
    <location>
        <begin position="2"/>
        <end position="240"/>
    </location>
</feature>
<dbReference type="InterPro" id="IPR003593">
    <property type="entry name" value="AAA+_ATPase"/>
</dbReference>
<name>A0A098R7M5_9LACO</name>
<evidence type="ECO:0000256" key="1">
    <source>
        <dbReference type="ARBA" id="ARBA00004202"/>
    </source>
</evidence>
<dbReference type="PANTHER" id="PTHR43166">
    <property type="entry name" value="AMINO ACID IMPORT ATP-BINDING PROTEIN"/>
    <property type="match status" value="1"/>
</dbReference>
<keyword evidence="6 10" id="KW-0067">ATP-binding</keyword>
<evidence type="ECO:0000256" key="6">
    <source>
        <dbReference type="ARBA" id="ARBA00022840"/>
    </source>
</evidence>
<dbReference type="KEGG" id="lpx:ASU28_12905"/>
<dbReference type="Proteomes" id="UP000277896">
    <property type="component" value="Chromosome"/>
</dbReference>
<proteinExistence type="inferred from homology"/>
<evidence type="ECO:0000256" key="4">
    <source>
        <dbReference type="ARBA" id="ARBA00022475"/>
    </source>
</evidence>
<dbReference type="PANTHER" id="PTHR43166:SF9">
    <property type="entry name" value="GLUTAMATE_ASPARTATE IMPORT ATP-BINDING PROTEIN GLTL"/>
    <property type="match status" value="1"/>
</dbReference>
<dbReference type="InterPro" id="IPR027417">
    <property type="entry name" value="P-loop_NTPase"/>
</dbReference>
<dbReference type="AlphaFoldDB" id="A0A098R7M5"/>
<dbReference type="GO" id="GO:0015424">
    <property type="term" value="F:ABC-type amino acid transporter activity"/>
    <property type="evidence" value="ECO:0007669"/>
    <property type="project" value="InterPro"/>
</dbReference>
<sequence length="253" mass="28092">MIKLEHLNKTFGNHQALTDINTEFKEHQTTVIVGPSGSGKSTLLRSLNLLERPENGQYHFNDETIDFAKPLTNKTILTIRRKTGMVFQGYNLFPHLSVVKNVMEGPVQVLKKDPATAKKTALELLARVGLQDKADAYPEQLSGGQQQRVAIARSLAMNPEFILLDEPTSALDPELEAGVLRVLLALAQEDDSMIIVTHNMEFARAVADKILFVEDGKILFDGTPAEFFKQPTQRIADFLAAMTFTTISDKANQ</sequence>
<dbReference type="EMBL" id="CP032744">
    <property type="protein sequence ID" value="AYJ39816.1"/>
    <property type="molecule type" value="Genomic_DNA"/>
</dbReference>
<accession>A0A098R7M5</accession>
<reference evidence="10 13" key="2">
    <citation type="submission" date="2018-10" db="EMBL/GenBank/DDBJ databases">
        <title>Genome seuquencing of Lactobacillus species.</title>
        <authorList>
            <person name="Baek C."/>
            <person name="Yi H."/>
        </authorList>
    </citation>
    <scope>NUCLEOTIDE SEQUENCE [LARGE SCALE GENOMIC DNA]</scope>
    <source>
        <strain evidence="10 13">DSM 10667</strain>
    </source>
</reference>
<dbReference type="SUPFAM" id="SSF52540">
    <property type="entry name" value="P-loop containing nucleoside triphosphate hydrolases"/>
    <property type="match status" value="1"/>
</dbReference>
<dbReference type="Gene3D" id="3.40.50.300">
    <property type="entry name" value="P-loop containing nucleotide triphosphate hydrolases"/>
    <property type="match status" value="1"/>
</dbReference>
<evidence type="ECO:0000313" key="13">
    <source>
        <dbReference type="Proteomes" id="UP000277896"/>
    </source>
</evidence>
<evidence type="ECO:0000256" key="7">
    <source>
        <dbReference type="ARBA" id="ARBA00022970"/>
    </source>
</evidence>
<evidence type="ECO:0000256" key="8">
    <source>
        <dbReference type="ARBA" id="ARBA00023136"/>
    </source>
</evidence>
<protein>
    <submittedName>
        <fullName evidence="10">Amino acid ABC transporter ATP-binding protein</fullName>
    </submittedName>
</protein>
<dbReference type="EMBL" id="BDOR01000014">
    <property type="protein sequence ID" value="GBF02714.1"/>
    <property type="molecule type" value="Genomic_DNA"/>
</dbReference>
<evidence type="ECO:0000259" key="9">
    <source>
        <dbReference type="PROSITE" id="PS50893"/>
    </source>
</evidence>
<organism evidence="10 13">
    <name type="scientific">Lactiplantibacillus paraplantarum</name>
    <dbReference type="NCBI Taxonomy" id="60520"/>
    <lineage>
        <taxon>Bacteria</taxon>
        <taxon>Bacillati</taxon>
        <taxon>Bacillota</taxon>
        <taxon>Bacilli</taxon>
        <taxon>Lactobacillales</taxon>
        <taxon>Lactobacillaceae</taxon>
        <taxon>Lactiplantibacillus</taxon>
    </lineage>
</organism>
<dbReference type="InterPro" id="IPR050086">
    <property type="entry name" value="MetN_ABC_transporter-like"/>
</dbReference>
<dbReference type="eggNOG" id="COG1126">
    <property type="taxonomic scope" value="Bacteria"/>
</dbReference>
<evidence type="ECO:0000256" key="5">
    <source>
        <dbReference type="ARBA" id="ARBA00022741"/>
    </source>
</evidence>
<keyword evidence="5" id="KW-0547">Nucleotide-binding</keyword>
<dbReference type="PROSITE" id="PS50893">
    <property type="entry name" value="ABC_TRANSPORTER_2"/>
    <property type="match status" value="1"/>
</dbReference>
<keyword evidence="8" id="KW-0472">Membrane</keyword>
<comment type="similarity">
    <text evidence="2">Belongs to the ABC transporter superfamily.</text>
</comment>
<dbReference type="GO" id="GO:0005524">
    <property type="term" value="F:ATP binding"/>
    <property type="evidence" value="ECO:0007669"/>
    <property type="project" value="UniProtKB-KW"/>
</dbReference>
<keyword evidence="7" id="KW-0029">Amino-acid transport</keyword>